<proteinExistence type="predicted"/>
<organism evidence="2 4">
    <name type="scientific">Capnocytophaga sputigena</name>
    <dbReference type="NCBI Taxonomy" id="1019"/>
    <lineage>
        <taxon>Bacteria</taxon>
        <taxon>Pseudomonadati</taxon>
        <taxon>Bacteroidota</taxon>
        <taxon>Flavobacteriia</taxon>
        <taxon>Flavobacteriales</taxon>
        <taxon>Flavobacteriaceae</taxon>
        <taxon>Capnocytophaga</taxon>
    </lineage>
</organism>
<dbReference type="Proteomes" id="UP000217301">
    <property type="component" value="Chromosome"/>
</dbReference>
<evidence type="ECO:0000313" key="1">
    <source>
        <dbReference type="EMBL" id="ATA84933.1"/>
    </source>
</evidence>
<name>A0AAX2ICM2_CAPSP</name>
<sequence length="446" mass="53418">MKTFYLYTLLLLSLGCKAQEFDLRSMKRFDEKVFKDWEKDPKYTSTNEMKFYKKDDKRVKILFFKNLIQKDWIQVEESSVVTPYSYIALYDSKTKNLLSFTKQFYMTKIDIGKEYDAVGKLIKEEDYDEGYTFTIKDLVQKILKGYKVDLEDRKEDASVRRKEYNGNLFYEVELKIKEISVDKYRYLLIDGKTGTLLFETFFYSKGHPQVFPFDEYLNSLERKTQKKNWDFSILDATFETFDYSEFERQNKKYKGVDKNGFEEEFTFDDGTKVLADTEEVFVLPKKDFYVGYKAFYKNGNIKEKGHYFGIFELNVKSIKIGKWYYFDEKGDLINTVDEDLKFGNFSSQDVLNFLEKKKYIRLKNGKNRENIEVDFLHSPDFKKRLWSIIVYKGKPFFVGEEETKREGKGFYIDANTVEQIELNELKRYKDIIPDFEISYPFLIDKK</sequence>
<reference evidence="1" key="1">
    <citation type="journal article" date="2017" name="Genome Announc.">
        <title>Twelve Complete Reference Genomes of Clinical Isolates in the Capnocytophaga Genus.</title>
        <authorList>
            <person name="Villarma A."/>
            <person name="Gulvik C.A."/>
            <person name="Rowe L.A."/>
            <person name="Sheth M."/>
            <person name="Juieng P."/>
            <person name="Nicholson A.C."/>
            <person name="Loparev V.N."/>
            <person name="McQuiston J.R."/>
        </authorList>
    </citation>
    <scope>NUCLEOTIDE SEQUENCE</scope>
    <source>
        <strain evidence="1">KC1668</strain>
    </source>
</reference>
<dbReference type="AlphaFoldDB" id="A0AAX2ICM2"/>
<reference evidence="3" key="2">
    <citation type="submission" date="2017-06" db="EMBL/GenBank/DDBJ databases">
        <title>Capnocytophaga spp. assemblies.</title>
        <authorList>
            <person name="Gulvik C.A."/>
        </authorList>
    </citation>
    <scope>NUCLEOTIDE SEQUENCE [LARGE SCALE GENOMIC DNA]</scope>
    <source>
        <strain evidence="3">KC1668</strain>
    </source>
</reference>
<evidence type="ECO:0000313" key="3">
    <source>
        <dbReference type="Proteomes" id="UP000217301"/>
    </source>
</evidence>
<dbReference type="RefSeq" id="WP_002678422.1">
    <property type="nucleotide sequence ID" value="NZ_CP022385.1"/>
</dbReference>
<dbReference type="EMBL" id="UAVP01000009">
    <property type="protein sequence ID" value="SQA76227.1"/>
    <property type="molecule type" value="Genomic_DNA"/>
</dbReference>
<accession>A0AAX2ICM2</accession>
<protein>
    <recommendedName>
        <fullName evidence="5">MORN repeat variant</fullName>
    </recommendedName>
</protein>
<dbReference type="PROSITE" id="PS51257">
    <property type="entry name" value="PROKAR_LIPOPROTEIN"/>
    <property type="match status" value="1"/>
</dbReference>
<evidence type="ECO:0000313" key="2">
    <source>
        <dbReference type="EMBL" id="SQA76227.1"/>
    </source>
</evidence>
<dbReference type="Proteomes" id="UP000249902">
    <property type="component" value="Unassembled WGS sequence"/>
</dbReference>
<reference evidence="2 4" key="3">
    <citation type="submission" date="2018-06" db="EMBL/GenBank/DDBJ databases">
        <authorList>
            <consortium name="Pathogen Informatics"/>
            <person name="Doyle S."/>
        </authorList>
    </citation>
    <scope>NUCLEOTIDE SEQUENCE [LARGE SCALE GENOMIC DNA]</scope>
    <source>
        <strain evidence="2 4">NCTC11653</strain>
    </source>
</reference>
<dbReference type="EMBL" id="CP022385">
    <property type="protein sequence ID" value="ATA84933.1"/>
    <property type="molecule type" value="Genomic_DNA"/>
</dbReference>
<evidence type="ECO:0008006" key="5">
    <source>
        <dbReference type="Google" id="ProtNLM"/>
    </source>
</evidence>
<gene>
    <name evidence="1" type="ORF">CGC55_10675</name>
    <name evidence="2" type="ORF">NCTC11653_02150</name>
</gene>
<evidence type="ECO:0000313" key="4">
    <source>
        <dbReference type="Proteomes" id="UP000249902"/>
    </source>
</evidence>
<keyword evidence="3" id="KW-1185">Reference proteome</keyword>
<dbReference type="KEGG" id="cspu:CGC55_10675"/>